<reference evidence="13" key="1">
    <citation type="journal article" date="2019" name="Int. J. Syst. Evol. Microbiol.">
        <title>The Global Catalogue of Microorganisms (GCM) 10K type strain sequencing project: providing services to taxonomists for standard genome sequencing and annotation.</title>
        <authorList>
            <consortium name="The Broad Institute Genomics Platform"/>
            <consortium name="The Broad Institute Genome Sequencing Center for Infectious Disease"/>
            <person name="Wu L."/>
            <person name="Ma J."/>
        </authorList>
    </citation>
    <scope>NUCLEOTIDE SEQUENCE [LARGE SCALE GENOMIC DNA]</scope>
    <source>
        <strain evidence="13">CGMCC 1.12859</strain>
    </source>
</reference>
<dbReference type="InterPro" id="IPR055558">
    <property type="entry name" value="DUF7134"/>
</dbReference>
<evidence type="ECO:0000313" key="12">
    <source>
        <dbReference type="EMBL" id="MFC7182849.1"/>
    </source>
</evidence>
<evidence type="ECO:0000256" key="7">
    <source>
        <dbReference type="ARBA" id="ARBA00022840"/>
    </source>
</evidence>
<evidence type="ECO:0000256" key="5">
    <source>
        <dbReference type="ARBA" id="ARBA00022741"/>
    </source>
</evidence>
<keyword evidence="13" id="KW-1185">Reference proteome</keyword>
<evidence type="ECO:0000256" key="4">
    <source>
        <dbReference type="ARBA" id="ARBA00022679"/>
    </source>
</evidence>
<dbReference type="InterPro" id="IPR003594">
    <property type="entry name" value="HATPase_dom"/>
</dbReference>
<evidence type="ECO:0000256" key="9">
    <source>
        <dbReference type="SAM" id="MobiDB-lite"/>
    </source>
</evidence>
<keyword evidence="6 12" id="KW-0418">Kinase</keyword>
<gene>
    <name evidence="12" type="ORF">ACFQMG_25185</name>
</gene>
<dbReference type="CDD" id="cd16917">
    <property type="entry name" value="HATPase_UhpB-NarQ-NarX-like"/>
    <property type="match status" value="1"/>
</dbReference>
<dbReference type="Gene3D" id="3.30.565.10">
    <property type="entry name" value="Histidine kinase-like ATPase, C-terminal domain"/>
    <property type="match status" value="1"/>
</dbReference>
<dbReference type="Pfam" id="PF02518">
    <property type="entry name" value="HATPase_c"/>
    <property type="match status" value="1"/>
</dbReference>
<dbReference type="EMBL" id="JBHTAJ010000054">
    <property type="protein sequence ID" value="MFC7182849.1"/>
    <property type="molecule type" value="Genomic_DNA"/>
</dbReference>
<dbReference type="Pfam" id="PF23539">
    <property type="entry name" value="DUF7134"/>
    <property type="match status" value="1"/>
</dbReference>
<evidence type="ECO:0000256" key="8">
    <source>
        <dbReference type="ARBA" id="ARBA00023012"/>
    </source>
</evidence>
<evidence type="ECO:0000256" key="6">
    <source>
        <dbReference type="ARBA" id="ARBA00022777"/>
    </source>
</evidence>
<feature type="transmembrane region" description="Helical" evidence="10">
    <location>
        <begin position="132"/>
        <end position="151"/>
    </location>
</feature>
<dbReference type="SMART" id="SM00387">
    <property type="entry name" value="HATPase_c"/>
    <property type="match status" value="1"/>
</dbReference>
<evidence type="ECO:0000256" key="2">
    <source>
        <dbReference type="ARBA" id="ARBA00012438"/>
    </source>
</evidence>
<feature type="region of interest" description="Disordered" evidence="9">
    <location>
        <begin position="395"/>
        <end position="432"/>
    </location>
</feature>
<organism evidence="12 13">
    <name type="scientific">Kitasatospora paranensis</name>
    <dbReference type="NCBI Taxonomy" id="258053"/>
    <lineage>
        <taxon>Bacteria</taxon>
        <taxon>Bacillati</taxon>
        <taxon>Actinomycetota</taxon>
        <taxon>Actinomycetes</taxon>
        <taxon>Kitasatosporales</taxon>
        <taxon>Streptomycetaceae</taxon>
        <taxon>Kitasatospora</taxon>
    </lineage>
</organism>
<evidence type="ECO:0000259" key="11">
    <source>
        <dbReference type="SMART" id="SM00387"/>
    </source>
</evidence>
<evidence type="ECO:0000256" key="3">
    <source>
        <dbReference type="ARBA" id="ARBA00022553"/>
    </source>
</evidence>
<dbReference type="InterPro" id="IPR036890">
    <property type="entry name" value="HATPase_C_sf"/>
</dbReference>
<protein>
    <recommendedName>
        <fullName evidence="2">histidine kinase</fullName>
        <ecNumber evidence="2">2.7.13.3</ecNumber>
    </recommendedName>
</protein>
<keyword evidence="10" id="KW-1133">Transmembrane helix</keyword>
<evidence type="ECO:0000256" key="1">
    <source>
        <dbReference type="ARBA" id="ARBA00000085"/>
    </source>
</evidence>
<evidence type="ECO:0000313" key="13">
    <source>
        <dbReference type="Proteomes" id="UP001596435"/>
    </source>
</evidence>
<keyword evidence="8" id="KW-0902">Two-component regulatory system</keyword>
<dbReference type="Proteomes" id="UP001596435">
    <property type="component" value="Unassembled WGS sequence"/>
</dbReference>
<dbReference type="InterPro" id="IPR011712">
    <property type="entry name" value="Sig_transdc_His_kin_sub3_dim/P"/>
</dbReference>
<sequence>MTAPQQTLPARAGRSGARPGLGALSGLVGRLRVRVLTERYPTAVDFCCAVALLLITAAPQHRELHTRPWIWVLQAALVLPLTFRRRAPFAVFAVTAAVAFVQWLTTHGMPADLAVLLALYTVAAHCRRQRTLIAWAVVELGVLLSVLRWTPVGEHGSLLDNQIRIFVLLSGTTVAAMVIGLNVRARRAQLSALRQRALDLERSRDQQSALAVAEERSRIAREMHDIVTHNLSVMVALADAAVYANPRSPERATDAMRQSAETGRRALTDMRRFLGVLRADEPDALRHPQPGIGQLAALLEQVGAAGLPAELRLTGDHAAISPGAQLTVYRLVQESLTNTLKHAAPGARARVRVDCSPSAVTVGIDDDGRPGAAAPGPGQGIAGMRERAAAYGGELSAGPLPGGGWRVAVTLDLDDPTPAGPGPDESERAAAG</sequence>
<dbReference type="RefSeq" id="WP_345707465.1">
    <property type="nucleotide sequence ID" value="NZ_BAABKV010000001.1"/>
</dbReference>
<dbReference type="SUPFAM" id="SSF55874">
    <property type="entry name" value="ATPase domain of HSP90 chaperone/DNA topoisomerase II/histidine kinase"/>
    <property type="match status" value="1"/>
</dbReference>
<feature type="transmembrane region" description="Helical" evidence="10">
    <location>
        <begin position="89"/>
        <end position="120"/>
    </location>
</feature>
<keyword evidence="3" id="KW-0597">Phosphoprotein</keyword>
<keyword evidence="10" id="KW-0812">Transmembrane</keyword>
<feature type="domain" description="Histidine kinase/HSP90-like ATPase" evidence="11">
    <location>
        <begin position="323"/>
        <end position="417"/>
    </location>
</feature>
<keyword evidence="10" id="KW-0472">Membrane</keyword>
<proteinExistence type="predicted"/>
<keyword evidence="5" id="KW-0547">Nucleotide-binding</keyword>
<comment type="caution">
    <text evidence="12">The sequence shown here is derived from an EMBL/GenBank/DDBJ whole genome shotgun (WGS) entry which is preliminary data.</text>
</comment>
<dbReference type="Pfam" id="PF07730">
    <property type="entry name" value="HisKA_3"/>
    <property type="match status" value="1"/>
</dbReference>
<accession>A0ABW2G3G4</accession>
<keyword evidence="7" id="KW-0067">ATP-binding</keyword>
<comment type="catalytic activity">
    <reaction evidence="1">
        <text>ATP + protein L-histidine = ADP + protein N-phospho-L-histidine.</text>
        <dbReference type="EC" id="2.7.13.3"/>
    </reaction>
</comment>
<dbReference type="PANTHER" id="PTHR24421">
    <property type="entry name" value="NITRATE/NITRITE SENSOR PROTEIN NARX-RELATED"/>
    <property type="match status" value="1"/>
</dbReference>
<keyword evidence="4" id="KW-0808">Transferase</keyword>
<dbReference type="GO" id="GO:0016301">
    <property type="term" value="F:kinase activity"/>
    <property type="evidence" value="ECO:0007669"/>
    <property type="project" value="UniProtKB-KW"/>
</dbReference>
<dbReference type="InterPro" id="IPR050482">
    <property type="entry name" value="Sensor_HK_TwoCompSys"/>
</dbReference>
<dbReference type="PANTHER" id="PTHR24421:SF10">
    <property type="entry name" value="NITRATE_NITRITE SENSOR PROTEIN NARQ"/>
    <property type="match status" value="1"/>
</dbReference>
<evidence type="ECO:0000256" key="10">
    <source>
        <dbReference type="SAM" id="Phobius"/>
    </source>
</evidence>
<dbReference type="Gene3D" id="1.20.5.1930">
    <property type="match status" value="1"/>
</dbReference>
<dbReference type="EC" id="2.7.13.3" evidence="2"/>
<name>A0ABW2G3G4_9ACTN</name>
<feature type="transmembrane region" description="Helical" evidence="10">
    <location>
        <begin position="163"/>
        <end position="183"/>
    </location>
</feature>